<dbReference type="SMART" id="SM00052">
    <property type="entry name" value="EAL"/>
    <property type="match status" value="1"/>
</dbReference>
<evidence type="ECO:0000313" key="5">
    <source>
        <dbReference type="Proteomes" id="UP000007517"/>
    </source>
</evidence>
<dbReference type="GO" id="GO:0052621">
    <property type="term" value="F:diguanylate cyclase activity"/>
    <property type="evidence" value="ECO:0007669"/>
    <property type="project" value="UniProtKB-EC"/>
</dbReference>
<dbReference type="Pfam" id="PF00990">
    <property type="entry name" value="GGDEF"/>
    <property type="match status" value="1"/>
</dbReference>
<name>H6RTL6_BLASD</name>
<keyword evidence="4" id="KW-0548">Nucleotidyltransferase</keyword>
<dbReference type="SUPFAM" id="SSF55073">
    <property type="entry name" value="Nucleotide cyclase"/>
    <property type="match status" value="1"/>
</dbReference>
<accession>H6RTL6</accession>
<dbReference type="InterPro" id="IPR052155">
    <property type="entry name" value="Biofilm_reg_signaling"/>
</dbReference>
<dbReference type="GO" id="GO:0016301">
    <property type="term" value="F:kinase activity"/>
    <property type="evidence" value="ECO:0007669"/>
    <property type="project" value="UniProtKB-KW"/>
</dbReference>
<dbReference type="Gene3D" id="3.20.20.450">
    <property type="entry name" value="EAL domain"/>
    <property type="match status" value="1"/>
</dbReference>
<reference evidence="5" key="2">
    <citation type="submission" date="2012-02" db="EMBL/GenBank/DDBJ databases">
        <title>Complete genome sequence of Blastococcus saxobsidens strain DD2.</title>
        <authorList>
            <person name="Genoscope."/>
        </authorList>
    </citation>
    <scope>NUCLEOTIDE SEQUENCE [LARGE SCALE GENOMIC DNA]</scope>
    <source>
        <strain evidence="5">DD2</strain>
    </source>
</reference>
<feature type="compositionally biased region" description="Basic and acidic residues" evidence="1">
    <location>
        <begin position="418"/>
        <end position="429"/>
    </location>
</feature>
<dbReference type="AlphaFoldDB" id="H6RTL6"/>
<dbReference type="InterPro" id="IPR001633">
    <property type="entry name" value="EAL_dom"/>
</dbReference>
<dbReference type="Pfam" id="PF00563">
    <property type="entry name" value="EAL"/>
    <property type="match status" value="1"/>
</dbReference>
<evidence type="ECO:0000259" key="3">
    <source>
        <dbReference type="PROSITE" id="PS50887"/>
    </source>
</evidence>
<feature type="region of interest" description="Disordered" evidence="1">
    <location>
        <begin position="284"/>
        <end position="452"/>
    </location>
</feature>
<dbReference type="InterPro" id="IPR035919">
    <property type="entry name" value="EAL_sf"/>
</dbReference>
<dbReference type="EC" id="2.7.7.65" evidence="4"/>
<proteinExistence type="predicted"/>
<dbReference type="InterPro" id="IPR043128">
    <property type="entry name" value="Rev_trsase/Diguanyl_cyclase"/>
</dbReference>
<sequence length="468" mass="51079">MVLLDPDRFKEVNDTLGHHVGDTLLRSVAQRLTDELREGTVLARQGGDEFVPVLRDCSGEEAVQVAGRTLDAIRSPCQVEGLTLEVDGSCGVAVHGTSATDLLRHADVAMYAAKADHLGVAVYVPSMDADAAAQLSLSGDLRRAIRDGELVVHYQPRVRLDDGRVVGVEALVRWQHPERGLIPPDQFIPLAEQTGLVRPLTEAVLDQALTDCRRWRDDGLDLVVAVNLSARSLLDPCLADQIAGLLRRHGLPASCLELEITESAAMKDPGRALEVLQELRGWRPARPGRNSAGWGAMSPRATGWPGRSRTPPSRDPWPSSRTGRPARTRADHRAGRRPDRKTAGRGPPARDRSGRPRRCAVHLRRGGGDRRRRPARGLPPRRAPDGRRLGTRGVRARRGRGVRLAGPARGRAAGVRRRPGEHAGDRRGPDGGAAPAGLRHPLPGGVGRDRRRRMRVLLRHAARPSRER</sequence>
<dbReference type="InterPro" id="IPR029787">
    <property type="entry name" value="Nucleotide_cyclase"/>
</dbReference>
<protein>
    <submittedName>
        <fullName evidence="4">Putative Diguanylate kinase</fullName>
        <ecNumber evidence="4">2.7.7.65</ecNumber>
    </submittedName>
</protein>
<dbReference type="EMBL" id="FO117623">
    <property type="protein sequence ID" value="CCG01874.1"/>
    <property type="molecule type" value="Genomic_DNA"/>
</dbReference>
<feature type="compositionally biased region" description="Low complexity" evidence="1">
    <location>
        <begin position="402"/>
        <end position="413"/>
    </location>
</feature>
<dbReference type="STRING" id="1146883.BLASA_0924"/>
<dbReference type="HOGENOM" id="CLU_583517_0_0_11"/>
<evidence type="ECO:0000313" key="4">
    <source>
        <dbReference type="EMBL" id="CCG01874.1"/>
    </source>
</evidence>
<organism evidence="4 5">
    <name type="scientific">Blastococcus saxobsidens (strain DD2)</name>
    <dbReference type="NCBI Taxonomy" id="1146883"/>
    <lineage>
        <taxon>Bacteria</taxon>
        <taxon>Bacillati</taxon>
        <taxon>Actinomycetota</taxon>
        <taxon>Actinomycetes</taxon>
        <taxon>Geodermatophilales</taxon>
        <taxon>Geodermatophilaceae</taxon>
        <taxon>Blastococcus</taxon>
    </lineage>
</organism>
<dbReference type="CDD" id="cd01949">
    <property type="entry name" value="GGDEF"/>
    <property type="match status" value="1"/>
</dbReference>
<evidence type="ECO:0000259" key="2">
    <source>
        <dbReference type="PROSITE" id="PS50883"/>
    </source>
</evidence>
<feature type="compositionally biased region" description="Basic and acidic residues" evidence="1">
    <location>
        <begin position="328"/>
        <end position="354"/>
    </location>
</feature>
<dbReference type="NCBIfam" id="TIGR00254">
    <property type="entry name" value="GGDEF"/>
    <property type="match status" value="1"/>
</dbReference>
<feature type="domain" description="GGDEF" evidence="3">
    <location>
        <begin position="1"/>
        <end position="128"/>
    </location>
</feature>
<dbReference type="eggNOG" id="COG5001">
    <property type="taxonomic scope" value="Bacteria"/>
</dbReference>
<keyword evidence="5" id="KW-1185">Reference proteome</keyword>
<dbReference type="Proteomes" id="UP000007517">
    <property type="component" value="Chromosome"/>
</dbReference>
<keyword evidence="4" id="KW-0418">Kinase</keyword>
<dbReference type="SMART" id="SM00267">
    <property type="entry name" value="GGDEF"/>
    <property type="match status" value="1"/>
</dbReference>
<dbReference type="PROSITE" id="PS50883">
    <property type="entry name" value="EAL"/>
    <property type="match status" value="1"/>
</dbReference>
<dbReference type="KEGG" id="bsd:BLASA_0924"/>
<feature type="compositionally biased region" description="Basic residues" evidence="1">
    <location>
        <begin position="355"/>
        <end position="375"/>
    </location>
</feature>
<gene>
    <name evidence="4" type="ordered locus">BLASA_0924</name>
</gene>
<feature type="domain" description="EAL" evidence="2">
    <location>
        <begin position="134"/>
        <end position="421"/>
    </location>
</feature>
<dbReference type="SUPFAM" id="SSF141868">
    <property type="entry name" value="EAL domain-like"/>
    <property type="match status" value="1"/>
</dbReference>
<dbReference type="PROSITE" id="PS50887">
    <property type="entry name" value="GGDEF"/>
    <property type="match status" value="1"/>
</dbReference>
<dbReference type="PANTHER" id="PTHR44757">
    <property type="entry name" value="DIGUANYLATE CYCLASE DGCP"/>
    <property type="match status" value="1"/>
</dbReference>
<evidence type="ECO:0000256" key="1">
    <source>
        <dbReference type="SAM" id="MobiDB-lite"/>
    </source>
</evidence>
<dbReference type="Gene3D" id="3.30.70.270">
    <property type="match status" value="1"/>
</dbReference>
<reference evidence="4 5" key="1">
    <citation type="journal article" date="2012" name="J. Bacteriol.">
        <title>Genome Sequence of Blastococcus saxobsidens DD2, a Stone-Inhabiting Bacterium.</title>
        <authorList>
            <person name="Chouaia B."/>
            <person name="Crotti E."/>
            <person name="Brusetti L."/>
            <person name="Daffonchio D."/>
            <person name="Essoussi I."/>
            <person name="Nouioui I."/>
            <person name="Sbissi I."/>
            <person name="Ghodhbane-Gtari F."/>
            <person name="Gtari M."/>
            <person name="Vacherie B."/>
            <person name="Barbe V."/>
            <person name="Medigue C."/>
            <person name="Gury J."/>
            <person name="Pujic P."/>
            <person name="Normand P."/>
        </authorList>
    </citation>
    <scope>NUCLEOTIDE SEQUENCE [LARGE SCALE GENOMIC DNA]</scope>
    <source>
        <strain evidence="4 5">DD2</strain>
    </source>
</reference>
<keyword evidence="4" id="KW-0808">Transferase</keyword>
<dbReference type="CDD" id="cd01948">
    <property type="entry name" value="EAL"/>
    <property type="match status" value="1"/>
</dbReference>
<dbReference type="PANTHER" id="PTHR44757:SF2">
    <property type="entry name" value="BIOFILM ARCHITECTURE MAINTENANCE PROTEIN MBAA"/>
    <property type="match status" value="1"/>
</dbReference>
<dbReference type="InterPro" id="IPR000160">
    <property type="entry name" value="GGDEF_dom"/>
</dbReference>